<organism evidence="3 4">
    <name type="scientific">Deinococcus arcticus</name>
    <dbReference type="NCBI Taxonomy" id="2136176"/>
    <lineage>
        <taxon>Bacteria</taxon>
        <taxon>Thermotogati</taxon>
        <taxon>Deinococcota</taxon>
        <taxon>Deinococci</taxon>
        <taxon>Deinococcales</taxon>
        <taxon>Deinococcaceae</taxon>
        <taxon>Deinococcus</taxon>
    </lineage>
</organism>
<sequence>MNSTSSRRLHVLLIDDDPADRLLAQEAFDEHADTVQIHLCEDGVEALAWLRAPGRPLPDVVMLDLNMPRMSGFDVIAAIRADRGLRHLPVVILSTSDNPEDVAQAYNLFASSYMVKSKDFPGFLAQVDHFVKFWQDCRFKRLALSS</sequence>
<dbReference type="InterPro" id="IPR001789">
    <property type="entry name" value="Sig_transdc_resp-reg_receiver"/>
</dbReference>
<dbReference type="InterPro" id="IPR011006">
    <property type="entry name" value="CheY-like_superfamily"/>
</dbReference>
<dbReference type="PANTHER" id="PTHR44520">
    <property type="entry name" value="RESPONSE REGULATOR RCP1-RELATED"/>
    <property type="match status" value="1"/>
</dbReference>
<protein>
    <submittedName>
        <fullName evidence="3">Response regulator</fullName>
    </submittedName>
</protein>
<dbReference type="RefSeq" id="WP_107138553.1">
    <property type="nucleotide sequence ID" value="NZ_PYSV01000012.1"/>
</dbReference>
<feature type="modified residue" description="4-aspartylphosphate" evidence="1">
    <location>
        <position position="64"/>
    </location>
</feature>
<feature type="domain" description="Response regulatory" evidence="2">
    <location>
        <begin position="10"/>
        <end position="131"/>
    </location>
</feature>
<dbReference type="PANTHER" id="PTHR44520:SF2">
    <property type="entry name" value="RESPONSE REGULATOR RCP1"/>
    <property type="match status" value="1"/>
</dbReference>
<keyword evidence="1" id="KW-0597">Phosphoprotein</keyword>
<dbReference type="Proteomes" id="UP000240317">
    <property type="component" value="Unassembled WGS sequence"/>
</dbReference>
<dbReference type="SUPFAM" id="SSF52172">
    <property type="entry name" value="CheY-like"/>
    <property type="match status" value="1"/>
</dbReference>
<reference evidence="3 4" key="1">
    <citation type="submission" date="2018-03" db="EMBL/GenBank/DDBJ databases">
        <title>Draft genome of Deinococcus sp. OD32.</title>
        <authorList>
            <person name="Wang X.-P."/>
            <person name="Du Z.-J."/>
        </authorList>
    </citation>
    <scope>NUCLEOTIDE SEQUENCE [LARGE SCALE GENOMIC DNA]</scope>
    <source>
        <strain evidence="3 4">OD32</strain>
    </source>
</reference>
<keyword evidence="4" id="KW-1185">Reference proteome</keyword>
<dbReference type="CDD" id="cd17557">
    <property type="entry name" value="REC_Rcp-like"/>
    <property type="match status" value="1"/>
</dbReference>
<evidence type="ECO:0000259" key="2">
    <source>
        <dbReference type="PROSITE" id="PS50110"/>
    </source>
</evidence>
<dbReference type="EMBL" id="PYSV01000012">
    <property type="protein sequence ID" value="PTA67469.1"/>
    <property type="molecule type" value="Genomic_DNA"/>
</dbReference>
<dbReference type="PROSITE" id="PS50110">
    <property type="entry name" value="RESPONSE_REGULATORY"/>
    <property type="match status" value="1"/>
</dbReference>
<comment type="caution">
    <text evidence="3">The sequence shown here is derived from an EMBL/GenBank/DDBJ whole genome shotgun (WGS) entry which is preliminary data.</text>
</comment>
<dbReference type="InterPro" id="IPR052893">
    <property type="entry name" value="TCS_response_regulator"/>
</dbReference>
<gene>
    <name evidence="3" type="ORF">C8263_12955</name>
</gene>
<evidence type="ECO:0000256" key="1">
    <source>
        <dbReference type="PROSITE-ProRule" id="PRU00169"/>
    </source>
</evidence>
<accession>A0A2T3W6F5</accession>
<dbReference type="AlphaFoldDB" id="A0A2T3W6F5"/>
<dbReference type="Gene3D" id="3.40.50.2300">
    <property type="match status" value="1"/>
</dbReference>
<name>A0A2T3W6F5_9DEIO</name>
<evidence type="ECO:0000313" key="4">
    <source>
        <dbReference type="Proteomes" id="UP000240317"/>
    </source>
</evidence>
<dbReference type="OrthoDB" id="69903at2"/>
<proteinExistence type="predicted"/>
<dbReference type="SMART" id="SM00448">
    <property type="entry name" value="REC"/>
    <property type="match status" value="1"/>
</dbReference>
<dbReference type="Pfam" id="PF00072">
    <property type="entry name" value="Response_reg"/>
    <property type="match status" value="1"/>
</dbReference>
<dbReference type="GO" id="GO:0000160">
    <property type="term" value="P:phosphorelay signal transduction system"/>
    <property type="evidence" value="ECO:0007669"/>
    <property type="project" value="InterPro"/>
</dbReference>
<evidence type="ECO:0000313" key="3">
    <source>
        <dbReference type="EMBL" id="PTA67469.1"/>
    </source>
</evidence>